<sequence length="526" mass="59071">MRDKTKALLLSLFIMITITLIGCSNEAGGTENDSTQGQEWGEVLNISVGQQPGILDPALTTATATHDVARAMYETLVTLDDNYEVIPMLAESFEMSEDGKTITFPLRKAIKFHNGEEMTADDVIASMERWMSISAQAQSDIPGAEWEKVDEDTVAVHLQAPSAISLYTIAEQNQLPIIVPKEIAEEAGAGAIEDYIGTGPLKLDEWRTDQYIKFVKFKDYQPRSEEPTGLGGRKEALADEIYWHFVPDESTRVSGLISGEYDIILGLPYDNVGQIQDTDGLKTEIWPYGMEMLVFNKQEGTFADQKMRQAINAALDVESILYASFGDEQFFELEHGVFTPEIKAWYTDAAKDKYNMQNEDLAQQLIEESGYDGEEIVILATREYPHFYSAAVATLEQLENLGLNVSLELYDLATMLDRRDDPELWDIFFTGWNTQFIPQGYSFLDSKAGWAGWTNSEKIDQYLDDISKAPTMEEASALASDLQEEFWDYLPIINVGLFHNVAGMKENVTGFRNFIGPLLWNVGIEE</sequence>
<dbReference type="Gene3D" id="3.40.190.10">
    <property type="entry name" value="Periplasmic binding protein-like II"/>
    <property type="match status" value="1"/>
</dbReference>
<feature type="domain" description="Solute-binding protein family 5" evidence="2">
    <location>
        <begin position="84"/>
        <end position="451"/>
    </location>
</feature>
<dbReference type="SUPFAM" id="SSF53850">
    <property type="entry name" value="Periplasmic binding protein-like II"/>
    <property type="match status" value="1"/>
</dbReference>
<dbReference type="InterPro" id="IPR039424">
    <property type="entry name" value="SBP_5"/>
</dbReference>
<evidence type="ECO:0000313" key="3">
    <source>
        <dbReference type="EMBL" id="XDK32493.1"/>
    </source>
</evidence>
<name>A0AB39HMT0_9BACI</name>
<keyword evidence="1" id="KW-0732">Signal</keyword>
<dbReference type="Pfam" id="PF00496">
    <property type="entry name" value="SBP_bac_5"/>
    <property type="match status" value="1"/>
</dbReference>
<dbReference type="InterPro" id="IPR030678">
    <property type="entry name" value="Peptide/Ni-bd"/>
</dbReference>
<dbReference type="GO" id="GO:0015833">
    <property type="term" value="P:peptide transport"/>
    <property type="evidence" value="ECO:0007669"/>
    <property type="project" value="TreeGrafter"/>
</dbReference>
<dbReference type="GO" id="GO:1904680">
    <property type="term" value="F:peptide transmembrane transporter activity"/>
    <property type="evidence" value="ECO:0007669"/>
    <property type="project" value="TreeGrafter"/>
</dbReference>
<proteinExistence type="predicted"/>
<dbReference type="Gene3D" id="3.10.105.10">
    <property type="entry name" value="Dipeptide-binding Protein, Domain 3"/>
    <property type="match status" value="1"/>
</dbReference>
<accession>A0AB39HMT0</accession>
<gene>
    <name evidence="3" type="ORF">AB4Y30_16025</name>
</gene>
<dbReference type="RefSeq" id="WP_368653181.1">
    <property type="nucleotide sequence ID" value="NZ_CP162599.1"/>
</dbReference>
<evidence type="ECO:0000259" key="2">
    <source>
        <dbReference type="Pfam" id="PF00496"/>
    </source>
</evidence>
<dbReference type="PANTHER" id="PTHR30290">
    <property type="entry name" value="PERIPLASMIC BINDING COMPONENT OF ABC TRANSPORTER"/>
    <property type="match status" value="1"/>
</dbReference>
<reference evidence="3" key="1">
    <citation type="submission" date="2024-07" db="EMBL/GenBank/DDBJ databases">
        <title>Halotolerant mesophilic bacterium Ornithinibacillus sp. 4-3, sp. nov., isolated from soil.</title>
        <authorList>
            <person name="Sidarenka A.V."/>
            <person name="Guliayeva D.E."/>
            <person name="Leanovich S.I."/>
            <person name="Hileuskaya K.S."/>
            <person name="Akhremchuk A.E."/>
            <person name="Sikolenko M.A."/>
            <person name="Valentovich L.N."/>
        </authorList>
    </citation>
    <scope>NUCLEOTIDE SEQUENCE</scope>
    <source>
        <strain evidence="3">4-3</strain>
    </source>
</reference>
<protein>
    <submittedName>
        <fullName evidence="3">ABC transporter substrate-binding protein</fullName>
    </submittedName>
</protein>
<dbReference type="GO" id="GO:0043190">
    <property type="term" value="C:ATP-binding cassette (ABC) transporter complex"/>
    <property type="evidence" value="ECO:0007669"/>
    <property type="project" value="InterPro"/>
</dbReference>
<dbReference type="Gene3D" id="3.90.76.10">
    <property type="entry name" value="Dipeptide-binding Protein, Domain 1"/>
    <property type="match status" value="1"/>
</dbReference>
<dbReference type="EMBL" id="CP162599">
    <property type="protein sequence ID" value="XDK32493.1"/>
    <property type="molecule type" value="Genomic_DNA"/>
</dbReference>
<dbReference type="PIRSF" id="PIRSF002741">
    <property type="entry name" value="MppA"/>
    <property type="match status" value="1"/>
</dbReference>
<dbReference type="AlphaFoldDB" id="A0AB39HMT0"/>
<dbReference type="PROSITE" id="PS51257">
    <property type="entry name" value="PROKAR_LIPOPROTEIN"/>
    <property type="match status" value="1"/>
</dbReference>
<dbReference type="CDD" id="cd08502">
    <property type="entry name" value="PBP2_NikA_DppA_OppA_like_16"/>
    <property type="match status" value="1"/>
</dbReference>
<organism evidence="3">
    <name type="scientific">Ornithinibacillus sp. 4-3</name>
    <dbReference type="NCBI Taxonomy" id="3231488"/>
    <lineage>
        <taxon>Bacteria</taxon>
        <taxon>Bacillati</taxon>
        <taxon>Bacillota</taxon>
        <taxon>Bacilli</taxon>
        <taxon>Bacillales</taxon>
        <taxon>Bacillaceae</taxon>
        <taxon>Ornithinibacillus</taxon>
    </lineage>
</organism>
<evidence type="ECO:0000256" key="1">
    <source>
        <dbReference type="ARBA" id="ARBA00022729"/>
    </source>
</evidence>
<dbReference type="InterPro" id="IPR000914">
    <property type="entry name" value="SBP_5_dom"/>
</dbReference>
<dbReference type="GO" id="GO:0042597">
    <property type="term" value="C:periplasmic space"/>
    <property type="evidence" value="ECO:0007669"/>
    <property type="project" value="UniProtKB-ARBA"/>
</dbReference>
<dbReference type="PANTHER" id="PTHR30290:SF38">
    <property type="entry name" value="D,D-DIPEPTIDE-BINDING PERIPLASMIC PROTEIN DDPA-RELATED"/>
    <property type="match status" value="1"/>
</dbReference>